<gene>
    <name evidence="3" type="ORF">DEM34_14710</name>
</gene>
<dbReference type="AlphaFoldDB" id="A0A2U2MYA5"/>
<dbReference type="SUPFAM" id="SSF110921">
    <property type="entry name" value="2-isopropylmalate synthase LeuA, allosteric (dimerisation) domain"/>
    <property type="match status" value="1"/>
</dbReference>
<evidence type="ECO:0000259" key="2">
    <source>
        <dbReference type="SMART" id="SM00917"/>
    </source>
</evidence>
<keyword evidence="1" id="KW-0808">Transferase</keyword>
<reference evidence="3 4" key="1">
    <citation type="submission" date="2018-05" db="EMBL/GenBank/DDBJ databases">
        <title>Spiribacter halobius sp. nov., a moderately halophilic bacterium isolated from marine solar saltern.</title>
        <authorList>
            <person name="Zheng W.-S."/>
            <person name="Lu D.-C."/>
            <person name="Du Z.-J."/>
        </authorList>
    </citation>
    <scope>NUCLEOTIDE SEQUENCE [LARGE SCALE GENOMIC DNA]</scope>
    <source>
        <strain evidence="3 4">E85</strain>
    </source>
</reference>
<name>A0A2U2MYA5_9GAMM</name>
<dbReference type="GO" id="GO:0003852">
    <property type="term" value="F:2-isopropylmalate synthase activity"/>
    <property type="evidence" value="ECO:0007669"/>
    <property type="project" value="InterPro"/>
</dbReference>
<comment type="caution">
    <text evidence="3">The sequence shown here is derived from an EMBL/GenBank/DDBJ whole genome shotgun (WGS) entry which is preliminary data.</text>
</comment>
<proteinExistence type="predicted"/>
<dbReference type="PANTHER" id="PTHR46911">
    <property type="match status" value="1"/>
</dbReference>
<dbReference type="SMART" id="SM00917">
    <property type="entry name" value="LeuA_dimer"/>
    <property type="match status" value="1"/>
</dbReference>
<dbReference type="OrthoDB" id="9803573at2"/>
<feature type="domain" description="2-isopropylmalate synthase LeuA allosteric (dimerisation)" evidence="2">
    <location>
        <begin position="119"/>
        <end position="246"/>
    </location>
</feature>
<keyword evidence="4" id="KW-1185">Reference proteome</keyword>
<sequence>MPIKRIIEIFSIRPQTVYDIIDRAYEACLVFAAERETQLGAKTAGRGAIHIATDRQSYTLNWRLRADKRNTVLRAIVSTEVLSGYVFPVHLNYDARSDVTQVNEMAMLLGDPTDSVGTEVNAQQMWQMFPDEYLNASGAVECLGHKLFDAEDCQGIRLRVKTARGEETWDGVGNGPIDATLKALGADVRVQHYDEHSMGTGSDARAVTFVELAAEGLHGDVFGVGIDPNIITASVRAIVSGINRVCRHRPEVLPGAL</sequence>
<evidence type="ECO:0000256" key="1">
    <source>
        <dbReference type="ARBA" id="ARBA00022679"/>
    </source>
</evidence>
<evidence type="ECO:0000313" key="4">
    <source>
        <dbReference type="Proteomes" id="UP000245474"/>
    </source>
</evidence>
<dbReference type="Pfam" id="PF08502">
    <property type="entry name" value="LeuA_dimer"/>
    <property type="match status" value="1"/>
</dbReference>
<accession>A0A2U2MYA5</accession>
<organism evidence="3 4">
    <name type="scientific">Sediminicurvatus halobius</name>
    <dbReference type="NCBI Taxonomy" id="2182432"/>
    <lineage>
        <taxon>Bacteria</taxon>
        <taxon>Pseudomonadati</taxon>
        <taxon>Pseudomonadota</taxon>
        <taxon>Gammaproteobacteria</taxon>
        <taxon>Chromatiales</taxon>
        <taxon>Ectothiorhodospiraceae</taxon>
        <taxon>Sediminicurvatus</taxon>
    </lineage>
</organism>
<dbReference type="Gene3D" id="3.30.160.270">
    <property type="match status" value="1"/>
</dbReference>
<dbReference type="EMBL" id="QFFI01000026">
    <property type="protein sequence ID" value="PWG61860.1"/>
    <property type="molecule type" value="Genomic_DNA"/>
</dbReference>
<dbReference type="InterPro" id="IPR036230">
    <property type="entry name" value="LeuA_allosteric_dom_sf"/>
</dbReference>
<dbReference type="Proteomes" id="UP000245474">
    <property type="component" value="Unassembled WGS sequence"/>
</dbReference>
<dbReference type="InterPro" id="IPR013709">
    <property type="entry name" value="2-isopropylmalate_synth_dimer"/>
</dbReference>
<evidence type="ECO:0000313" key="3">
    <source>
        <dbReference type="EMBL" id="PWG61860.1"/>
    </source>
</evidence>
<protein>
    <recommendedName>
        <fullName evidence="2">2-isopropylmalate synthase LeuA allosteric (dimerisation) domain-containing protein</fullName>
    </recommendedName>
</protein>
<dbReference type="PANTHER" id="PTHR46911:SF1">
    <property type="entry name" value="2-ISOPROPYLMALATE SYNTHASE"/>
    <property type="match status" value="1"/>
</dbReference>
<dbReference type="GO" id="GO:0009098">
    <property type="term" value="P:L-leucine biosynthetic process"/>
    <property type="evidence" value="ECO:0007669"/>
    <property type="project" value="InterPro"/>
</dbReference>